<name>A0A1B2DK55_9BACL</name>
<dbReference type="EMBL" id="CP016808">
    <property type="protein sequence ID" value="ANY68114.1"/>
    <property type="molecule type" value="Genomic_DNA"/>
</dbReference>
<evidence type="ECO:0000313" key="3">
    <source>
        <dbReference type="EMBL" id="ANY68114.1"/>
    </source>
</evidence>
<keyword evidence="1" id="KW-0812">Transmembrane</keyword>
<proteinExistence type="predicted"/>
<evidence type="ECO:0000259" key="2">
    <source>
        <dbReference type="Pfam" id="PF19701"/>
    </source>
</evidence>
<dbReference type="Pfam" id="PF19701">
    <property type="entry name" value="DUF6199"/>
    <property type="match status" value="1"/>
</dbReference>
<sequence length="65" mass="6961">MLFIGIILICIGLLLVVQPAFVWTLTESWKSNDGTEASSLYLISTRLGGVLCTLAGIGAIIAYFI</sequence>
<evidence type="ECO:0000256" key="1">
    <source>
        <dbReference type="SAM" id="Phobius"/>
    </source>
</evidence>
<dbReference type="AlphaFoldDB" id="A0A1B2DK55"/>
<reference evidence="3" key="1">
    <citation type="submission" date="2016-08" db="EMBL/GenBank/DDBJ databases">
        <title>Complete Genome Seqeunce of Paenibacillus sp. BIHB 4019 from tea rhizoplane.</title>
        <authorList>
            <person name="Thakur R."/>
            <person name="Swarnkar M.K."/>
            <person name="Gulati A."/>
        </authorList>
    </citation>
    <scope>NUCLEOTIDE SEQUENCE [LARGE SCALE GENOMIC DNA]</scope>
    <source>
        <strain evidence="3">BIHB4019</strain>
    </source>
</reference>
<gene>
    <name evidence="3" type="ORF">BBD42_17740</name>
</gene>
<feature type="domain" description="DUF6199" evidence="2">
    <location>
        <begin position="4"/>
        <end position="62"/>
    </location>
</feature>
<accession>A0A1B2DK55</accession>
<dbReference type="InterPro" id="IPR045679">
    <property type="entry name" value="DUF6199"/>
</dbReference>
<protein>
    <recommendedName>
        <fullName evidence="2">DUF6199 domain-containing protein</fullName>
    </recommendedName>
</protein>
<keyword evidence="1" id="KW-1133">Transmembrane helix</keyword>
<feature type="transmembrane region" description="Helical" evidence="1">
    <location>
        <begin position="43"/>
        <end position="64"/>
    </location>
</feature>
<organism evidence="3">
    <name type="scientific">Paenibacillus sp. BIHB 4019</name>
    <dbReference type="NCBI Taxonomy" id="1870819"/>
    <lineage>
        <taxon>Bacteria</taxon>
        <taxon>Bacillati</taxon>
        <taxon>Bacillota</taxon>
        <taxon>Bacilli</taxon>
        <taxon>Bacillales</taxon>
        <taxon>Paenibacillaceae</taxon>
        <taxon>Paenibacillus</taxon>
    </lineage>
</organism>
<dbReference type="RefSeq" id="WP_099519269.1">
    <property type="nucleotide sequence ID" value="NZ_CP016808.1"/>
</dbReference>
<keyword evidence="1" id="KW-0472">Membrane</keyword>